<keyword evidence="5" id="KW-1185">Reference proteome</keyword>
<evidence type="ECO:0000313" key="4">
    <source>
        <dbReference type="EMBL" id="GAM42986.1"/>
    </source>
</evidence>
<dbReference type="InterPro" id="IPR001303">
    <property type="entry name" value="Aldolase_II/adducin_N"/>
</dbReference>
<evidence type="ECO:0000259" key="3">
    <source>
        <dbReference type="Pfam" id="PF00596"/>
    </source>
</evidence>
<evidence type="ECO:0000256" key="2">
    <source>
        <dbReference type="SAM" id="SignalP"/>
    </source>
</evidence>
<organism evidence="4 5">
    <name type="scientific">Talaromyces pinophilus</name>
    <name type="common">Penicillium pinophilum</name>
    <dbReference type="NCBI Taxonomy" id="128442"/>
    <lineage>
        <taxon>Eukaryota</taxon>
        <taxon>Fungi</taxon>
        <taxon>Dikarya</taxon>
        <taxon>Ascomycota</taxon>
        <taxon>Pezizomycotina</taxon>
        <taxon>Eurotiomycetes</taxon>
        <taxon>Eurotiomycetidae</taxon>
        <taxon>Eurotiales</taxon>
        <taxon>Trichocomaceae</taxon>
        <taxon>Talaromyces</taxon>
        <taxon>Talaromyces sect. Talaromyces</taxon>
    </lineage>
</organism>
<dbReference type="SUPFAM" id="SSF53639">
    <property type="entry name" value="AraD/HMP-PK domain-like"/>
    <property type="match status" value="1"/>
</dbReference>
<accession>A0A478ECG8</accession>
<dbReference type="Pfam" id="PF00596">
    <property type="entry name" value="Aldolase_II"/>
    <property type="match status" value="1"/>
</dbReference>
<evidence type="ECO:0000313" key="5">
    <source>
        <dbReference type="Proteomes" id="UP000053095"/>
    </source>
</evidence>
<dbReference type="EMBL" id="DF933840">
    <property type="protein sequence ID" value="GAM42986.1"/>
    <property type="molecule type" value="Genomic_DNA"/>
</dbReference>
<dbReference type="AlphaFoldDB" id="A0A478ECG8"/>
<dbReference type="InterPro" id="IPR036291">
    <property type="entry name" value="NAD(P)-bd_dom_sf"/>
</dbReference>
<reference evidence="5" key="1">
    <citation type="journal article" date="2015" name="Genome Announc.">
        <title>Draft genome sequence of Talaromyces cellulolyticus strain Y-94, a source of lignocellulosic biomass-degrading enzymes.</title>
        <authorList>
            <person name="Fujii T."/>
            <person name="Koike H."/>
            <person name="Sawayama S."/>
            <person name="Yano S."/>
            <person name="Inoue H."/>
        </authorList>
    </citation>
    <scope>NUCLEOTIDE SEQUENCE [LARGE SCALE GENOMIC DNA]</scope>
    <source>
        <strain evidence="5">Y-94</strain>
    </source>
</reference>
<dbReference type="Proteomes" id="UP000053095">
    <property type="component" value="Unassembled WGS sequence"/>
</dbReference>
<dbReference type="InterPro" id="IPR036409">
    <property type="entry name" value="Aldolase_II/adducin_N_sf"/>
</dbReference>
<dbReference type="Gene3D" id="3.40.225.10">
    <property type="entry name" value="Class II aldolase/adducin N-terminal domain"/>
    <property type="match status" value="1"/>
</dbReference>
<feature type="domain" description="Class II aldolase/adducin N-terminal" evidence="3">
    <location>
        <begin position="180"/>
        <end position="239"/>
    </location>
</feature>
<proteinExistence type="predicted"/>
<dbReference type="SUPFAM" id="SSF51735">
    <property type="entry name" value="NAD(P)-binding Rossmann-fold domains"/>
    <property type="match status" value="1"/>
</dbReference>
<keyword evidence="2" id="KW-0732">Signal</keyword>
<sequence length="303" mass="33223">MPFHFTVLILGVTSASGAIAVLLARELGAGKVIRCGRNIEEIATLGLDGTVPLRDTDVAGPIIPLSLIEEIRSVHISPVTRSFPIKLALSTLKTMATSRESPPQSHLWTLIAGSHILHYHGSSGNRLSENQAGSKTPVFDIADYYRENDTRDLLVRDKHLGAALASHFSKLNQAEIENDGQVSVNRPTDDEQRDAAQGTLQESARAVVLMRGHGLTVVGASIEECVFRAIYTAENAAIQTASLAVHSAYFEGKKADTKGIRYLRSDEHAPSEDMTRWTCMRPWNLWLREIESSALYVNKARVL</sequence>
<protein>
    <recommendedName>
        <fullName evidence="3">Class II aldolase/adducin N-terminal domain-containing protein</fullName>
    </recommendedName>
</protein>
<gene>
    <name evidence="4" type="ORF">TCE0_044f17436</name>
</gene>
<evidence type="ECO:0000256" key="1">
    <source>
        <dbReference type="SAM" id="MobiDB-lite"/>
    </source>
</evidence>
<name>A0A478ECG8_TALPI</name>
<feature type="signal peptide" evidence="2">
    <location>
        <begin position="1"/>
        <end position="17"/>
    </location>
</feature>
<feature type="chain" id="PRO_5019748206" description="Class II aldolase/adducin N-terminal domain-containing protein" evidence="2">
    <location>
        <begin position="18"/>
        <end position="303"/>
    </location>
</feature>
<feature type="region of interest" description="Disordered" evidence="1">
    <location>
        <begin position="178"/>
        <end position="197"/>
    </location>
</feature>